<gene>
    <name evidence="1" type="ORF">VTJ49DRAFT_3225</name>
</gene>
<organism evidence="1 2">
    <name type="scientific">Humicola insolens</name>
    <name type="common">Soft-rot fungus</name>
    <dbReference type="NCBI Taxonomy" id="85995"/>
    <lineage>
        <taxon>Eukaryota</taxon>
        <taxon>Fungi</taxon>
        <taxon>Dikarya</taxon>
        <taxon>Ascomycota</taxon>
        <taxon>Pezizomycotina</taxon>
        <taxon>Sordariomycetes</taxon>
        <taxon>Sordariomycetidae</taxon>
        <taxon>Sordariales</taxon>
        <taxon>Chaetomiaceae</taxon>
        <taxon>Mycothermus</taxon>
    </lineage>
</organism>
<accession>A0ABR3V815</accession>
<comment type="caution">
    <text evidence="1">The sequence shown here is derived from an EMBL/GenBank/DDBJ whole genome shotgun (WGS) entry which is preliminary data.</text>
</comment>
<dbReference type="EMBL" id="JAZGSY010000249">
    <property type="protein sequence ID" value="KAL1837954.1"/>
    <property type="molecule type" value="Genomic_DNA"/>
</dbReference>
<proteinExistence type="predicted"/>
<keyword evidence="2" id="KW-1185">Reference proteome</keyword>
<sequence length="496" mass="56790">MNQYIIMNDLSRELWDEVITQLHNGFCFCTSNASRPSTWDAPLPPYPRRRCKYNMLGVVERPYPHRPDWRGEAVFYPDPGRALVRNLCSVRLVNRLFAELATKWLYSHGWFTFGLVGLKRRLAMNPSLMTRSSRDVDLSSDLEMSLAHRLMTWVHGVELGMLPDFTGLRLDFRVREVDLDEYEDAGYAADEEPFYRQSGARIETRGYKTDVSKGAQKVASMFDSPIVDGELRNPPALPSVQALEIRLDKEEFYWRPELAQFIYTCLPGVTDLVLDCYPETAIELLLMLPTWSSSLRRLVLSCGDHWSSDATGHMPEGIDVIRRLPSLCDLSVRNFSYFYLKLAPQNHGLTRLHLSNTTVPVLLLEETLVRGPSTAVVPSEHRVGGDNGRKGDSPLTSLVLDCVTLVWSEVDGQYISKTWAEIFYNIRVSCPNIRELEVSCFQYHKEEYRSWEDSWEEVHQADVFYLQGLLDTIRATPGGEARAQVFELDGQSIRML</sequence>
<reference evidence="1 2" key="1">
    <citation type="journal article" date="2024" name="Commun. Biol.">
        <title>Comparative genomic analysis of thermophilic fungi reveals convergent evolutionary adaptations and gene losses.</title>
        <authorList>
            <person name="Steindorff A.S."/>
            <person name="Aguilar-Pontes M.V."/>
            <person name="Robinson A.J."/>
            <person name="Andreopoulos B."/>
            <person name="LaButti K."/>
            <person name="Kuo A."/>
            <person name="Mondo S."/>
            <person name="Riley R."/>
            <person name="Otillar R."/>
            <person name="Haridas S."/>
            <person name="Lipzen A."/>
            <person name="Grimwood J."/>
            <person name="Schmutz J."/>
            <person name="Clum A."/>
            <person name="Reid I.D."/>
            <person name="Moisan M.C."/>
            <person name="Butler G."/>
            <person name="Nguyen T.T.M."/>
            <person name="Dewar K."/>
            <person name="Conant G."/>
            <person name="Drula E."/>
            <person name="Henrissat B."/>
            <person name="Hansel C."/>
            <person name="Singer S."/>
            <person name="Hutchinson M.I."/>
            <person name="de Vries R.P."/>
            <person name="Natvig D.O."/>
            <person name="Powell A.J."/>
            <person name="Tsang A."/>
            <person name="Grigoriev I.V."/>
        </authorList>
    </citation>
    <scope>NUCLEOTIDE SEQUENCE [LARGE SCALE GENOMIC DNA]</scope>
    <source>
        <strain evidence="1 2">CBS 620.91</strain>
    </source>
</reference>
<evidence type="ECO:0008006" key="3">
    <source>
        <dbReference type="Google" id="ProtNLM"/>
    </source>
</evidence>
<evidence type="ECO:0000313" key="2">
    <source>
        <dbReference type="Proteomes" id="UP001583172"/>
    </source>
</evidence>
<protein>
    <recommendedName>
        <fullName evidence="3">F-box domain-containing protein</fullName>
    </recommendedName>
</protein>
<name>A0ABR3V815_HUMIN</name>
<evidence type="ECO:0000313" key="1">
    <source>
        <dbReference type="EMBL" id="KAL1837954.1"/>
    </source>
</evidence>
<dbReference type="Proteomes" id="UP001583172">
    <property type="component" value="Unassembled WGS sequence"/>
</dbReference>